<accession>A0A7K6RJ69</accession>
<dbReference type="AlphaFoldDB" id="A0A7K6RJ69"/>
<name>A0A7K6RJ69_9AVES</name>
<proteinExistence type="predicted"/>
<dbReference type="EMBL" id="VZRY01001260">
    <property type="protein sequence ID" value="NWW86093.1"/>
    <property type="molecule type" value="Genomic_DNA"/>
</dbReference>
<feature type="non-terminal residue" evidence="2">
    <location>
        <position position="1"/>
    </location>
</feature>
<evidence type="ECO:0000313" key="2">
    <source>
        <dbReference type="EMBL" id="NWW86093.1"/>
    </source>
</evidence>
<dbReference type="Pfam" id="PF15373">
    <property type="entry name" value="SAXO5-like"/>
    <property type="match status" value="1"/>
</dbReference>
<protein>
    <submittedName>
        <fullName evidence="2">TEX45 protein</fullName>
    </submittedName>
</protein>
<reference evidence="2 3" key="1">
    <citation type="submission" date="2019-09" db="EMBL/GenBank/DDBJ databases">
        <title>Bird 10,000 Genomes (B10K) Project - Family phase.</title>
        <authorList>
            <person name="Zhang G."/>
        </authorList>
    </citation>
    <scope>NUCLEOTIDE SEQUENCE [LARGE SCALE GENOMIC DNA]</scope>
    <source>
        <strain evidence="2">B10K-DU-029-58</strain>
        <tissue evidence="2">Muscle</tissue>
    </source>
</reference>
<keyword evidence="3" id="KW-1185">Reference proteome</keyword>
<gene>
    <name evidence="2" type="primary">Tex45</name>
    <name evidence="2" type="ORF">RHYJUB_R01602</name>
</gene>
<evidence type="ECO:0000313" key="3">
    <source>
        <dbReference type="Proteomes" id="UP000570016"/>
    </source>
</evidence>
<sequence>MAAGATPLIPAPLKGLSFLKASHVKLGDERWARGVAHQPYSHSQHPPFWGIHKPAPAPRPLSGKVLNPSGYVGGEACSETRLAFPERPVQPVAPVVPRQSNICMHADPRPSVLTSETKERFPCPHTPLQRPSPATDKKWKDCIPCGDREKIGPPPSVYTSSYPAHKLQPSARPGHKGGVPPIIGDRQSYYSTSYQAQFEGDWTPPAKPIEKLTSSIKFGDLGSSGSTSEQKHAYIAPKGRTHSVYDKERAACHIYQTNLQLGDGCTRFSTLTSEHFPVHKIEPVILAPATQHVSSILRGDEDPERNQAWATTTTQLSYPEDGRWNLPPKPDSLLQKHQSNICLRDECSGIPFFSTTQQAHYEPPPWSQRVMADSKRHRESHIPFDYHNANSVTTTQAMLVPHKQQKQRPSEDMLQKIKYSHLGLPWSVQAQFSTEHKDEFTPKSGKPAEIQKANSQVSSVPLGNLKKYHPRKKVHFAL</sequence>
<feature type="region of interest" description="Disordered" evidence="1">
    <location>
        <begin position="114"/>
        <end position="138"/>
    </location>
</feature>
<feature type="region of interest" description="Disordered" evidence="1">
    <location>
        <begin position="435"/>
        <end position="457"/>
    </location>
</feature>
<dbReference type="PANTHER" id="PTHR34828:SF1">
    <property type="entry name" value="TESTIS-EXPRESSED PROTEIN 45"/>
    <property type="match status" value="1"/>
</dbReference>
<organism evidence="2 3">
    <name type="scientific">Rhynochetos jubatus</name>
    <name type="common">kagu</name>
    <dbReference type="NCBI Taxonomy" id="54386"/>
    <lineage>
        <taxon>Eukaryota</taxon>
        <taxon>Metazoa</taxon>
        <taxon>Chordata</taxon>
        <taxon>Craniata</taxon>
        <taxon>Vertebrata</taxon>
        <taxon>Euteleostomi</taxon>
        <taxon>Archelosauria</taxon>
        <taxon>Archosauria</taxon>
        <taxon>Dinosauria</taxon>
        <taxon>Saurischia</taxon>
        <taxon>Theropoda</taxon>
        <taxon>Coelurosauria</taxon>
        <taxon>Aves</taxon>
        <taxon>Neognathae</taxon>
        <taxon>Neoaves</taxon>
        <taxon>Phaethontimorphae</taxon>
        <taxon>Eurypygiformes</taxon>
        <taxon>Rhynochetidae</taxon>
        <taxon>Rhynochetos</taxon>
    </lineage>
</organism>
<comment type="caution">
    <text evidence="2">The sequence shown here is derived from an EMBL/GenBank/DDBJ whole genome shotgun (WGS) entry which is preliminary data.</text>
</comment>
<feature type="non-terminal residue" evidence="2">
    <location>
        <position position="478"/>
    </location>
</feature>
<dbReference type="InterPro" id="IPR028001">
    <property type="entry name" value="SAXO5"/>
</dbReference>
<evidence type="ECO:0000256" key="1">
    <source>
        <dbReference type="SAM" id="MobiDB-lite"/>
    </source>
</evidence>
<dbReference type="Proteomes" id="UP000570016">
    <property type="component" value="Unassembled WGS sequence"/>
</dbReference>
<dbReference type="OrthoDB" id="6151791at2759"/>
<dbReference type="PANTHER" id="PTHR34828">
    <property type="entry name" value="TESTIS-EXPRESSED PROTEIN 45"/>
    <property type="match status" value="1"/>
</dbReference>